<reference evidence="13" key="3">
    <citation type="submission" date="2016-03" db="UniProtKB">
        <authorList>
            <consortium name="EnsemblProtists"/>
        </authorList>
    </citation>
    <scope>IDENTIFICATION</scope>
</reference>
<dbReference type="InterPro" id="IPR041589">
    <property type="entry name" value="DNAH3_AAA_lid_1"/>
</dbReference>
<dbReference type="Pfam" id="PF12781">
    <property type="entry name" value="AAA_9"/>
    <property type="match status" value="1"/>
</dbReference>
<accession>L1JS48</accession>
<dbReference type="STRING" id="905079.L1JS48"/>
<feature type="domain" description="Dynein heavy chain ATP-binding dynein motor region" evidence="8">
    <location>
        <begin position="4209"/>
        <end position="4321"/>
    </location>
</feature>
<dbReference type="GO" id="GO:0097729">
    <property type="term" value="C:9+2 motile cilium"/>
    <property type="evidence" value="ECO:0007669"/>
    <property type="project" value="TreeGrafter"/>
</dbReference>
<feature type="domain" description="Dynein heavy chain hydrolytic ATP-binding dynein motor region" evidence="7">
    <location>
        <begin position="2076"/>
        <end position="2409"/>
    </location>
</feature>
<dbReference type="HOGENOM" id="CLU_000038_9_1_1"/>
<dbReference type="Pfam" id="PF08393">
    <property type="entry name" value="DHC_N2"/>
    <property type="match status" value="1"/>
</dbReference>
<feature type="domain" description="Dynein heavy chain AAA lid" evidence="11">
    <location>
        <begin position="4798"/>
        <end position="4925"/>
    </location>
</feature>
<dbReference type="GO" id="GO:0009507">
    <property type="term" value="C:chloroplast"/>
    <property type="evidence" value="ECO:0007669"/>
    <property type="project" value="UniProtKB-SubCell"/>
</dbReference>
<feature type="region of interest" description="Disordered" evidence="4">
    <location>
        <begin position="3176"/>
        <end position="3207"/>
    </location>
</feature>
<feature type="compositionally biased region" description="Acidic residues" evidence="4">
    <location>
        <begin position="3176"/>
        <end position="3185"/>
    </location>
</feature>
<evidence type="ECO:0000256" key="2">
    <source>
        <dbReference type="ARBA" id="ARBA00022737"/>
    </source>
</evidence>
<feature type="domain" description="Dynein heavy chain tail" evidence="5">
    <location>
        <begin position="289"/>
        <end position="858"/>
    </location>
</feature>
<feature type="compositionally biased region" description="Gly residues" evidence="4">
    <location>
        <begin position="3190"/>
        <end position="3203"/>
    </location>
</feature>
<feature type="domain" description="Dynein heavy chain AAA 5 extension" evidence="9">
    <location>
        <begin position="2607"/>
        <end position="2737"/>
    </location>
</feature>
<dbReference type="PANTHER" id="PTHR10676:SF401">
    <property type="entry name" value="DYNEIN HEAVY CHAIN LINKER DOMAIN-CONTAINING PROTEIN"/>
    <property type="match status" value="1"/>
</dbReference>
<gene>
    <name evidence="12" type="ORF">GUITHDRAFT_134322</name>
</gene>
<evidence type="ECO:0000313" key="13">
    <source>
        <dbReference type="EnsemblProtists" id="EKX51376"/>
    </source>
</evidence>
<dbReference type="Proteomes" id="UP000011087">
    <property type="component" value="Unassembled WGS sequence"/>
</dbReference>
<name>L1JS48_GUITC</name>
<feature type="compositionally biased region" description="Low complexity" evidence="4">
    <location>
        <begin position="4485"/>
        <end position="4497"/>
    </location>
</feature>
<dbReference type="InterPro" id="IPR042219">
    <property type="entry name" value="AAA_lid_11_sf"/>
</dbReference>
<reference evidence="14" key="2">
    <citation type="submission" date="2012-11" db="EMBL/GenBank/DDBJ databases">
        <authorList>
            <person name="Kuo A."/>
            <person name="Curtis B.A."/>
            <person name="Tanifuji G."/>
            <person name="Burki F."/>
            <person name="Gruber A."/>
            <person name="Irimia M."/>
            <person name="Maruyama S."/>
            <person name="Arias M.C."/>
            <person name="Ball S.G."/>
            <person name="Gile G.H."/>
            <person name="Hirakawa Y."/>
            <person name="Hopkins J.F."/>
            <person name="Rensing S.A."/>
            <person name="Schmutz J."/>
            <person name="Symeonidi A."/>
            <person name="Elias M."/>
            <person name="Eveleigh R.J."/>
            <person name="Herman E.K."/>
            <person name="Klute M.J."/>
            <person name="Nakayama T."/>
            <person name="Obornik M."/>
            <person name="Reyes-Prieto A."/>
            <person name="Armbrust E.V."/>
            <person name="Aves S.J."/>
            <person name="Beiko R.G."/>
            <person name="Coutinho P."/>
            <person name="Dacks J.B."/>
            <person name="Durnford D.G."/>
            <person name="Fast N.M."/>
            <person name="Green B.R."/>
            <person name="Grisdale C."/>
            <person name="Hempe F."/>
            <person name="Henrissat B."/>
            <person name="Hoppner M.P."/>
            <person name="Ishida K.-I."/>
            <person name="Kim E."/>
            <person name="Koreny L."/>
            <person name="Kroth P.G."/>
            <person name="Liu Y."/>
            <person name="Malik S.-B."/>
            <person name="Maier U.G."/>
            <person name="McRose D."/>
            <person name="Mock T."/>
            <person name="Neilson J.A."/>
            <person name="Onodera N.T."/>
            <person name="Poole A.M."/>
            <person name="Pritham E.J."/>
            <person name="Richards T.A."/>
            <person name="Rocap G."/>
            <person name="Roy S.W."/>
            <person name="Sarai C."/>
            <person name="Schaack S."/>
            <person name="Shirato S."/>
            <person name="Slamovits C.H."/>
            <person name="Spencer D.F."/>
            <person name="Suzuki S."/>
            <person name="Worden A.Z."/>
            <person name="Zauner S."/>
            <person name="Barry K."/>
            <person name="Bell C."/>
            <person name="Bharti A.K."/>
            <person name="Crow J.A."/>
            <person name="Grimwood J."/>
            <person name="Kramer R."/>
            <person name="Lindquist E."/>
            <person name="Lucas S."/>
            <person name="Salamov A."/>
            <person name="McFadden G.I."/>
            <person name="Lane C.E."/>
            <person name="Keeling P.J."/>
            <person name="Gray M.W."/>
            <person name="Grigoriev I.V."/>
            <person name="Archibald J.M."/>
        </authorList>
    </citation>
    <scope>NUCLEOTIDE SEQUENCE</scope>
    <source>
        <strain evidence="14">CCMP2712</strain>
    </source>
</reference>
<feature type="region of interest" description="Disordered" evidence="4">
    <location>
        <begin position="4955"/>
        <end position="5015"/>
    </location>
</feature>
<dbReference type="GO" id="GO:0030286">
    <property type="term" value="C:dynein complex"/>
    <property type="evidence" value="ECO:0007669"/>
    <property type="project" value="InterPro"/>
</dbReference>
<dbReference type="GO" id="GO:0051959">
    <property type="term" value="F:dynein light intermediate chain binding"/>
    <property type="evidence" value="ECO:0007669"/>
    <property type="project" value="InterPro"/>
</dbReference>
<feature type="region of interest" description="Disordered" evidence="4">
    <location>
        <begin position="1"/>
        <end position="26"/>
    </location>
</feature>
<dbReference type="Gene3D" id="1.10.472.130">
    <property type="match status" value="1"/>
</dbReference>
<feature type="domain" description="Dynein heavy chain linker" evidence="6">
    <location>
        <begin position="1444"/>
        <end position="1918"/>
    </location>
</feature>
<evidence type="ECO:0000256" key="3">
    <source>
        <dbReference type="SAM" id="Coils"/>
    </source>
</evidence>
<evidence type="ECO:0000259" key="11">
    <source>
        <dbReference type="Pfam" id="PF18198"/>
    </source>
</evidence>
<feature type="region of interest" description="Disordered" evidence="4">
    <location>
        <begin position="4460"/>
        <end position="4516"/>
    </location>
</feature>
<dbReference type="SUPFAM" id="SSF52540">
    <property type="entry name" value="P-loop containing nucleoside triphosphate hydrolases"/>
    <property type="match status" value="1"/>
</dbReference>
<dbReference type="GO" id="GO:0045505">
    <property type="term" value="F:dynein intermediate chain binding"/>
    <property type="evidence" value="ECO:0007669"/>
    <property type="project" value="InterPro"/>
</dbReference>
<dbReference type="GO" id="GO:0060294">
    <property type="term" value="P:cilium movement involved in cell motility"/>
    <property type="evidence" value="ECO:0007669"/>
    <property type="project" value="TreeGrafter"/>
</dbReference>
<evidence type="ECO:0000259" key="5">
    <source>
        <dbReference type="Pfam" id="PF08385"/>
    </source>
</evidence>
<evidence type="ECO:0000313" key="12">
    <source>
        <dbReference type="EMBL" id="EKX51376.1"/>
    </source>
</evidence>
<proteinExistence type="predicted"/>
<dbReference type="Pfam" id="PF12774">
    <property type="entry name" value="AAA_6"/>
    <property type="match status" value="1"/>
</dbReference>
<dbReference type="Gene3D" id="3.40.50.300">
    <property type="entry name" value="P-loop containing nucleotide triphosphate hydrolases"/>
    <property type="match status" value="5"/>
</dbReference>
<feature type="domain" description="Dynein heavy chain 3 AAA+ lid" evidence="10">
    <location>
        <begin position="3052"/>
        <end position="3116"/>
    </location>
</feature>
<reference evidence="12 14" key="1">
    <citation type="journal article" date="2012" name="Nature">
        <title>Algal genomes reveal evolutionary mosaicism and the fate of nucleomorphs.</title>
        <authorList>
            <consortium name="DOE Joint Genome Institute"/>
            <person name="Curtis B.A."/>
            <person name="Tanifuji G."/>
            <person name="Burki F."/>
            <person name="Gruber A."/>
            <person name="Irimia M."/>
            <person name="Maruyama S."/>
            <person name="Arias M.C."/>
            <person name="Ball S.G."/>
            <person name="Gile G.H."/>
            <person name="Hirakawa Y."/>
            <person name="Hopkins J.F."/>
            <person name="Kuo A."/>
            <person name="Rensing S.A."/>
            <person name="Schmutz J."/>
            <person name="Symeonidi A."/>
            <person name="Elias M."/>
            <person name="Eveleigh R.J."/>
            <person name="Herman E.K."/>
            <person name="Klute M.J."/>
            <person name="Nakayama T."/>
            <person name="Obornik M."/>
            <person name="Reyes-Prieto A."/>
            <person name="Armbrust E.V."/>
            <person name="Aves S.J."/>
            <person name="Beiko R.G."/>
            <person name="Coutinho P."/>
            <person name="Dacks J.B."/>
            <person name="Durnford D.G."/>
            <person name="Fast N.M."/>
            <person name="Green B.R."/>
            <person name="Grisdale C.J."/>
            <person name="Hempel F."/>
            <person name="Henrissat B."/>
            <person name="Hoppner M.P."/>
            <person name="Ishida K."/>
            <person name="Kim E."/>
            <person name="Koreny L."/>
            <person name="Kroth P.G."/>
            <person name="Liu Y."/>
            <person name="Malik S.B."/>
            <person name="Maier U.G."/>
            <person name="McRose D."/>
            <person name="Mock T."/>
            <person name="Neilson J.A."/>
            <person name="Onodera N.T."/>
            <person name="Poole A.M."/>
            <person name="Pritham E.J."/>
            <person name="Richards T.A."/>
            <person name="Rocap G."/>
            <person name="Roy S.W."/>
            <person name="Sarai C."/>
            <person name="Schaack S."/>
            <person name="Shirato S."/>
            <person name="Slamovits C.H."/>
            <person name="Spencer D.F."/>
            <person name="Suzuki S."/>
            <person name="Worden A.Z."/>
            <person name="Zauner S."/>
            <person name="Barry K."/>
            <person name="Bell C."/>
            <person name="Bharti A.K."/>
            <person name="Crow J.A."/>
            <person name="Grimwood J."/>
            <person name="Kramer R."/>
            <person name="Lindquist E."/>
            <person name="Lucas S."/>
            <person name="Salamov A."/>
            <person name="McFadden G.I."/>
            <person name="Lane C.E."/>
            <person name="Keeling P.J."/>
            <person name="Gray M.W."/>
            <person name="Grigoriev I.V."/>
            <person name="Archibald J.M."/>
        </authorList>
    </citation>
    <scope>NUCLEOTIDE SEQUENCE</scope>
    <source>
        <strain evidence="12 14">CCMP2712</strain>
    </source>
</reference>
<dbReference type="InterPro" id="IPR026983">
    <property type="entry name" value="DHC"/>
</dbReference>
<evidence type="ECO:0000256" key="1">
    <source>
        <dbReference type="ARBA" id="ARBA00004229"/>
    </source>
</evidence>
<dbReference type="InterPro" id="IPR041658">
    <property type="entry name" value="AAA_lid_11"/>
</dbReference>
<dbReference type="InterPro" id="IPR035706">
    <property type="entry name" value="AAA_9"/>
</dbReference>
<evidence type="ECO:0008006" key="15">
    <source>
        <dbReference type="Google" id="ProtNLM"/>
    </source>
</evidence>
<dbReference type="InterPro" id="IPR027417">
    <property type="entry name" value="P-loop_NTPase"/>
</dbReference>
<evidence type="ECO:0000259" key="6">
    <source>
        <dbReference type="Pfam" id="PF08393"/>
    </source>
</evidence>
<dbReference type="Gene3D" id="1.10.8.720">
    <property type="entry name" value="Region D6 of dynein motor"/>
    <property type="match status" value="1"/>
</dbReference>
<dbReference type="Pfam" id="PF17857">
    <property type="entry name" value="AAA_lid_1"/>
    <property type="match status" value="1"/>
</dbReference>
<sequence>MSVSSSSSSSRASSPQQQLQPSYEDDDDASFLAQHHGGAKYDFDQAAALSWIVEQLELRLGISKESIEAVVEVEATKVAVKSFIRGAGPYRKRLMFYYQKQTPKYNTKVIPGLSKTHGLAFLKIASAALSSKARQSVDQSVGSELEVSDSKNATNSQETQLVLANPFREQLKGHCVWFLRRGSNSLKANNICEYVTCGEVIGPSFDSIHLNLMEVYKHILMDSQWEGWKDCKVEDQREMLNTFDSVLEKFSNISEEARKVVEIAKPDQKILLDDRSSLSSDSRMMQAHCETILTKWCDQAEELLKEQEFDNSAKLMDVIGPKEEGDGWRTRLMRLVGFTDQLRLPECKQVITVNSTSHSKSSRRWKILELRISDAISATKENVRHFALLEPRLDKLYQPKPKVAEIYDSILPIFQGVQLLCVSAKSYQNPHVVTQFLRRIVRQVMMACKRSLLGDNQASDSIWKRNLAEALADSKGAEDVLTLLKNECNKTITYLDGILSKSRNVKIDSITVFQGLDPLLQRFSQVAGVFDSWIRFRAFADMQVEMQGVTQVLEDFDGLIFKLTNGFTRNDMLDETERYNDFYHDYVMFNSNLLRLDELLWKELETTVQNEGVDINDVLKLMKKFESISGRDKKGAWRGIEKLYQSVLRRFLEMIRRIQVEYEVNKESPPAQRNASPVVNHILWARQLQQRVKESVASCQSMRTDMHGTALFRKFMRIATVTDETLADYMARWYQAWTSTVDVLWSGLQATLLIKHPETFEFCVNFDDGVLQLIRDAKGFLHCGFALPEAARKALERETTLKRHKSALIEILQEYRTSIQRIPPPLKPAMSNIIDDLESRMNPGLYSLTWVSLNIDAFLLSIRAGLEYLNSLIDDTHSILTDRVERVLKSIQDTTLIEIPDNVTYTLGGGGIDKFLEDQKSTIVQKAQQVAQLNREAEMAVEEVVSKIPSPYGFHTDDNHYLIELKKHYGFMSYVAVREGLVLTLNKLKDRLIAGPTGLFYIDRPIFDVDVELQYPNVALVPSLEQIQHAIDEVAHMCILSTAKVAMWGFEGREKKVTEEGEKEETEEKQEESKLDQKFSMHLHIAKDRKVMKMIVMLAGGLGVLKQMVEEFLQPFHRWDYLWMTDKNAAIEVFLKKIGLLALFLEDPKEKDFLLNLHSKSQRMRWDAKIVSNQHPPLRIAKTLKQIERHSMSLRSPVFDASAVSSLLQEMESHWKVEQEIQDITPVHNIGALSLDTVALKNSLKAEARSWKTLFAQFLLAQALGYVRGLHAACDRLIEEVQATVVDTSVDGMVTLHNTIQQADQLDKTYGSQLTFVESVLESTQACLVVSADSLRVEFQRLNWKFAEVQRLKEHGHMVVVQERNKLIAKISFEEESLRKDIEALKRSFFGLDGPTQPLCDPRDAHRQIKELKPQLLQLEERWKKLSNAQISMQIDLMPSYGLEGIRTHLERFERLFMLKDRIDESLQSLFGMSIMNFVTNISSHLASIVGFQEELKQGEDFIKENRAYKELDRLLTRAYNNLHCMQLVEDIHCMSEVHWLEVLQARRNSVALFDDADLVNMRSSLDPSSSRRLFVSQGSLHSMSSRRLMTSVNVADIMKINLTRSVELLRIAAARARKEQLTRDVIRRIEFEWRSEEFVFQQHMTSSGILVYIVDGQWAGRTTMALQESLSLLSNSQSLSHSSHHLQEDESQLNLHKQVKQWYWSLLVAKRTLAQLIEVQGLWTTIQCVYHDPEVGVREPRAQRGFQVAEQQLLNILRQMREYKSFVYYFCERDSVRNLLPTLQSKFELASKALSQFLEHQRRNFPRLYFVEDKDIIEMQYACVNNPSSLRYYLPLIFDGVADLSWREVKPSQDGEEEGGDPRMQQVQVPMGVQDRRGRKLEFVEEERPTPGDSKIDKFLSSIERATTRALLENTKEGIEYFLGCSDHGLTMLIDLQAMEKALEKFELQTLFLVLRMLWTLGVSNVFDRARTNSLPLLRLMQTAQRGLATTLESTALALKTSKGGEVNAKVSSILSLLMNLRDSLDSLISSSVEGASDFEWLQHPRIYCDIYSSRVWLSLLNSSVECQHEWQGSLPTRIVLSPSTERCLMTMAASLRSFRCPSLLGPAGAGKKSAIHELGRMTGHFVCHRMCTQGSSLTSIERLINGSETADCWLLLEGFISFSRSFLSVVSSKLNGILMRSASLQQDISVSYSSHAIFNNVTSSAIFLCSNEAVSSSSFFHLPENLRRLLRPVRVRAADRLHFAQVRLGANGIPEYATMAKKLDAVLSSCKFHPVLSQGKASWGTSLLLRVINRIILLQHEQKKSDPDSLVLLAFAQELGPRLIPEELRAFQQVLAEIFSMGAAKLQEFKTSGREGHLDLLRDLLLHFRSSGFILNDEMQSAALRLLENFHIHSSILVLGQQLSGKSMLIRLLAHLASSSSKSAEESGRGPLATFNSSGGGSLNIAGEAKDSPGFSPAISEIVRIIPSSLTFTSFFGAFDKDTGLWQDGVFSSIWRDCHGKDDAFQQSVFLVVLDGSMEGAWVELLTSIMRERELFLPNGDRISRKSLQTETKLLFEAPPASHLSPSTTSKCGIVHVQEACLSWEDLLTRWALTRHCHFHKLIKKFLEVYFPVLQRHVSRDVACLSSSSQNAVHAMRAALAIIDALLREAIARNQILFAQRETDAGDAEALERMALFALVWSIAGTCRDMEQRKRFTHFLKNSTSIMVPGGGGEEETTIFDWGLDLDSGLWIRWNAMGMEEVENFGCGAISRSKTFFPTAENVCASMIINLMAPSSSSSSSSSTSSSSSSPIDDHDQGNGGWSQPNGILLMGSSSSGKSSLLHQITAGRRMQGSGVINWSCSSFARASDIHQTLEVMLKPLPSGALSPLGRGRGTIVVDDLHLAPLTTSDSVWEYLRQLTTEHGMYTTGLSPEQRRRRTIPLVNLSFVLCMSCQRPTCGPLAFSLPAGDPEHGTWETFQHKFATWQDDINCSVQRDEAARRMMMQLVNIAMMPPSREDLLSIANKILRPYFSHFSSLPDVLQCFDLIIRTVVLTVEGIGSILPPSRSHQLHLFELPAMIELCQGLCLCSMSEVRNKREMFQLFLHESKRTFMDKLSSSTDRDVAVRFLNTVTSKHLYRESSDRKSRKVNYFVGDSVLEIDYISIDYTFLPNHIHSAPNARQMSNFASTDQIIEEEEEDQDADSENSTTGGGGGGGGGGGNSFHGDMFTKTQSEIHHYYSICRNREGIVPEISTGVKMSLSESCNDPTVMVGTLSQDLNEDYMQFIFLINRLVFLNRTIASRLNMEPVSNFFNLDSPRPVVVVEREALQSNRLVDLAANLARTNLVHVSQLMDRSLTCAVRDYEEIGTSDTIFHDVISTVVKSLYAHCVFDDETTMFFFDSSLSHPRLISAMMQISLQGQGFSFLSSSDRDKILEDLRQRLGVKGQQPGELDVFTSSEFRLRKNLQLIVSTLTERSDKLLGSSDRFSLLQSSCERLIKSAHILHFPELGEDAATSMAAETLKKISASAGVELKHNLSSTLTQHLSHIPDALRKLERRGGAAGPERGGGSCEGEFLSCLHSKYDLFLRDFERLLEDKISCLKGVWTRQERAAERIKRGEEELSTFQAQLRQNNGLAVANKLRINSELADMQDLTYEIERRRLVLSKMVQERNELEGELDAQLGNGSFSFKILHEDVNVCQQQLREVNRFQIEAWMTVNQLSDLTELVTDSILLFLSRQLNIISWAANSPSELAALLESSSSSDSAMERKGAEVFPSGSMQFSRVMSRHKSIVSASRRLDTSSLDQECLQELASIDMRYITSSFSCYTFCSTLLIFSSRETLELLEPLVNSQTFTSSLYGMQQEDFSPGSSWESHDDVGKLLCRTVLSMYRYASALAGIHGEHAELKRKQDAIISLTDEIRRWEKKLQQKQQNLDVQMEQKLRLMADSLRLRNVIRMGSEAIKFLRDHSADWIRSDEDKEKKIGEIAVEASCLSCFMTYGGILRSSLRSELNRIVLSDAVNRGLWRSSRQLEVQEVLLDDFDRFLWRVRLDDEQLIDSACILVFSSSIPLVLDPHGIAEKWIVDATSSFSSLRPVSAGRPQSDFLVFEEKRENSSVAHSAEVLQELRAREPPQSKWIFTSNWQEEEEEKGMSSNPRDRNASGFCRASMEDLPFFFRMLALACETGLVLLVKGVRDLMALRSLPAEVLISPQERRRNKEKFSSFRYFDPVQRKEKTVSVHHDFRILLLSSAADAPTSLKSFPLLNVVDFSISSAGLEHLLLDRAVSLERMELWEEKLQLSMDIGKASTALKVLDGDILSFLAGSDGVLLTDTANLSVISSFRKREVDLKSNLAIQQDRIKILDAECQRFAELARVGVDMYNLTSTLDAFTQESIVVSIHFLAITLKDCMQSSYLPKGPNRHIQSVTNYRSELHNRIVLGLDADMKWLFTCYFALWSLVNSGVLLQSEFLPLVALLSGRPLPGGSDESSAAQSSPYVKGGDKKANIKSPTRGTPSSSSSSRPRRLRGIGQHFGDSDFSEQPEHMKWLPASAWGEIVRVSQLWPPLRGLPGMMARETDPFRSDWRALYFKEHPETMMAEVAGLLSVDEEPNKERRKMRICDHMLVINALRPDRRHSLLEHVIAEVLGPEYLPSRRSDWETIFSDKTCSNVPVLCLASPQELINLPQRLQLLASANRIVMRTRSISDYSSRKQLLREVTEGMESGSWLAICFIPVTESNVEAINSILSFVLLRRVIHKDFRLWLVVDDMSAIPARTAQNCFKLRAHDNINDGVYEAALEVAQTIKDEYVQAGRGKTDLEVGRFFLSLCIFHAILHERLKHAGGWFSGQTVYEDFENAARSLYNWLQSTIMQGLQVEWRHVRSLVAIEYEGQAGSSFDARVLAALINRCFHRGILNPKHEILPGLSIPSCGSASALVKGLKSMAGKSKVELLWLDRQQSLRDILELDDEVLSLIYSIHHVEGSSSSDPAQGDIPPIFSTPKSVSPAAPKLSRKDVTRQSSFLQPPDKGKKVAQPQASQPQEIQLPVRERSELDSKLIVLVKAVLEQLPSSIEGSLLEQVAASDEVLKQHLRQEVDAYNKLNSYLRLTLTSTLGSLLGATGVQREEVPPK</sequence>
<dbReference type="EMBL" id="JH992975">
    <property type="protein sequence ID" value="EKX51376.1"/>
    <property type="molecule type" value="Genomic_DNA"/>
</dbReference>
<evidence type="ECO:0000313" key="14">
    <source>
        <dbReference type="Proteomes" id="UP000011087"/>
    </source>
</evidence>
<dbReference type="Gene3D" id="1.20.58.1120">
    <property type="match status" value="1"/>
</dbReference>
<dbReference type="InterPro" id="IPR042222">
    <property type="entry name" value="Dynein_2_N"/>
</dbReference>
<feature type="compositionally biased region" description="Polar residues" evidence="4">
    <location>
        <begin position="4463"/>
        <end position="4472"/>
    </location>
</feature>
<evidence type="ECO:0000259" key="9">
    <source>
        <dbReference type="Pfam" id="PF17852"/>
    </source>
</evidence>
<evidence type="ECO:0000259" key="7">
    <source>
        <dbReference type="Pfam" id="PF12774"/>
    </source>
</evidence>
<dbReference type="InterPro" id="IPR041466">
    <property type="entry name" value="Dynein_AAA5_ext"/>
</dbReference>
<dbReference type="InterPro" id="IPR013602">
    <property type="entry name" value="Dynein_heavy_linker"/>
</dbReference>
<dbReference type="Gene3D" id="1.20.920.30">
    <property type="match status" value="1"/>
</dbReference>
<evidence type="ECO:0000256" key="4">
    <source>
        <dbReference type="SAM" id="MobiDB-lite"/>
    </source>
</evidence>
<keyword evidence="3" id="KW-0175">Coiled coil</keyword>
<feature type="coiled-coil region" evidence="3">
    <location>
        <begin position="916"/>
        <end position="943"/>
    </location>
</feature>
<dbReference type="KEGG" id="gtt:GUITHDRAFT_134322"/>
<dbReference type="Pfam" id="PF18198">
    <property type="entry name" value="AAA_lid_11"/>
    <property type="match status" value="1"/>
</dbReference>
<dbReference type="PANTHER" id="PTHR10676">
    <property type="entry name" value="DYNEIN HEAVY CHAIN FAMILY PROTEIN"/>
    <property type="match status" value="1"/>
</dbReference>
<dbReference type="GO" id="GO:0008569">
    <property type="term" value="F:minus-end-directed microtubule motor activity"/>
    <property type="evidence" value="ECO:0007669"/>
    <property type="project" value="TreeGrafter"/>
</dbReference>
<feature type="compositionally biased region" description="Low complexity" evidence="4">
    <location>
        <begin position="1"/>
        <end position="22"/>
    </location>
</feature>
<dbReference type="Pfam" id="PF08385">
    <property type="entry name" value="DHC_N1"/>
    <property type="match status" value="1"/>
</dbReference>
<dbReference type="Pfam" id="PF17852">
    <property type="entry name" value="Dynein_AAA_lid"/>
    <property type="match status" value="1"/>
</dbReference>
<dbReference type="RefSeq" id="XP_005838356.1">
    <property type="nucleotide sequence ID" value="XM_005838299.1"/>
</dbReference>
<protein>
    <recommendedName>
        <fullName evidence="15">Dynein heavy chain</fullName>
    </recommendedName>
</protein>
<feature type="region of interest" description="Disordered" evidence="4">
    <location>
        <begin position="2777"/>
        <end position="2809"/>
    </location>
</feature>
<dbReference type="OrthoDB" id="286107at2759"/>
<keyword evidence="14" id="KW-1185">Reference proteome</keyword>
<feature type="compositionally biased region" description="Low complexity" evidence="4">
    <location>
        <begin position="2777"/>
        <end position="2792"/>
    </location>
</feature>
<dbReference type="EnsemblProtists" id="EKX51376">
    <property type="protein sequence ID" value="EKX51376"/>
    <property type="gene ID" value="GUITHDRAFT_134322"/>
</dbReference>
<dbReference type="InterPro" id="IPR013594">
    <property type="entry name" value="Dynein_heavy_tail"/>
</dbReference>
<comment type="subcellular location">
    <subcellularLocation>
        <location evidence="1">Plastid</location>
        <location evidence="1">Chloroplast</location>
    </subcellularLocation>
</comment>
<evidence type="ECO:0000259" key="8">
    <source>
        <dbReference type="Pfam" id="PF12781"/>
    </source>
</evidence>
<dbReference type="Pfam" id="PF12775">
    <property type="entry name" value="AAA_7"/>
    <property type="match status" value="1"/>
</dbReference>
<dbReference type="PaxDb" id="55529-EKX51376"/>
<dbReference type="Gene3D" id="1.20.140.100">
    <property type="entry name" value="Dynein heavy chain, N-terminal domain 2"/>
    <property type="match status" value="1"/>
</dbReference>
<dbReference type="GO" id="GO:0005524">
    <property type="term" value="F:ATP binding"/>
    <property type="evidence" value="ECO:0007669"/>
    <property type="project" value="InterPro"/>
</dbReference>
<feature type="coiled-coil region" evidence="3">
    <location>
        <begin position="3885"/>
        <end position="3919"/>
    </location>
</feature>
<dbReference type="InterPro" id="IPR035699">
    <property type="entry name" value="AAA_6"/>
</dbReference>
<organism evidence="12">
    <name type="scientific">Guillardia theta (strain CCMP2712)</name>
    <name type="common">Cryptophyte</name>
    <dbReference type="NCBI Taxonomy" id="905079"/>
    <lineage>
        <taxon>Eukaryota</taxon>
        <taxon>Cryptophyceae</taxon>
        <taxon>Pyrenomonadales</taxon>
        <taxon>Geminigeraceae</taxon>
        <taxon>Guillardia</taxon>
    </lineage>
</organism>
<dbReference type="Gene3D" id="1.20.920.20">
    <property type="match status" value="1"/>
</dbReference>
<keyword evidence="2" id="KW-0677">Repeat</keyword>
<dbReference type="GeneID" id="17308140"/>
<evidence type="ECO:0000259" key="10">
    <source>
        <dbReference type="Pfam" id="PF17857"/>
    </source>
</evidence>
<dbReference type="eggNOG" id="KOG3595">
    <property type="taxonomic scope" value="Eukaryota"/>
</dbReference>